<keyword evidence="1" id="KW-0479">Metal-binding</keyword>
<evidence type="ECO:0000256" key="1">
    <source>
        <dbReference type="PROSITE-ProRule" id="PRU00047"/>
    </source>
</evidence>
<protein>
    <recommendedName>
        <fullName evidence="3">CCHC-type domain-containing protein</fullName>
    </recommendedName>
</protein>
<dbReference type="InterPro" id="IPR036875">
    <property type="entry name" value="Znf_CCHC_sf"/>
</dbReference>
<dbReference type="Gene3D" id="2.40.70.10">
    <property type="entry name" value="Acid Proteases"/>
    <property type="match status" value="1"/>
</dbReference>
<dbReference type="GO" id="GO:0008270">
    <property type="term" value="F:zinc ion binding"/>
    <property type="evidence" value="ECO:0007669"/>
    <property type="project" value="UniProtKB-KW"/>
</dbReference>
<sequence length="902" mass="105858">MIPAPADDTEPELGRTLKPEQPTKFDGDTTKLRKFQYDLRTYFEYYFPNTFSADKYETRIRFAGTRMEGAAADWFSSILKDRQKPLDQQTQLTKDVFKSYEEFENQLEKSFGITNEAQEAEKKLRDLRQKGPCYKHTSTFIQLLTKVNWTEESKKEMYYYSLKPEVKDEIYKTDRQAVSFTDLTQEAIKIDNRQWERKQERKAEKTGNPVKHHPQPNQGRKRDDYVAKDNGTRPGRMDIDDINKRKFNGTCNACGKKGHKEADCRSKMTCGFCGKKGHDEAHCYTKKNTKKSETTKDKVQIDTITEVPHDHLSWTACYNDSCLVHKSSKEGSGYYPKKPRARKSHETVRIDTLNFYDQVPSEKEDSDYNEGCEHCGSHEPRHECTAPRFSPDSYETDANDECSQCGIIAWQHAPGCQRYMHEDECPRCQARTFNNNWTGCQFCQPEEWQPPHDGKKNFECQKCNPKGLFHGENDLPHHYRCPEYQPPSTEYPEDKGNNQDNDKLPCHLCDPTNPDYGRTTLLHDPECDKYEPYEKGKHVMNPYIYKCELCGTADYDHECRGCLTCGSWDLDHSCNEILDRLVKEHKRQEERRRYLEENPPRYTKLELPENYHPTEDGMAEKEFREKHGYPIMTKEQFEEWTQLQFDLNPYQFEDYCFKENAENCDKIHCGTHVFHKLAQWHDKFWKCQKDHFLDCDTEICSKHRRAKNQFHRITRRLTRKGYDFGTHTNKGQGNKSLIKRYHRMTQGRNQDLKCQWCKKYQVKTWQESHLDEINIDSIGNSKKLRIKGYINQSPVTTYVDSGADRNLITPRMVNLLGLPYAKKKQPTYVSSVAAPNTETTINYETDHLPITIAGHTETIKFDIMPLANYDVLLGHPWLKQGNPLINWKTEQILWETDVTPEL</sequence>
<dbReference type="EMBL" id="MTYH01000139">
    <property type="protein sequence ID" value="PNP37683.1"/>
    <property type="molecule type" value="Genomic_DNA"/>
</dbReference>
<accession>A0A2K0SWN7</accession>
<gene>
    <name evidence="4" type="ORF">TGAMA5MH_10408</name>
</gene>
<feature type="region of interest" description="Disordered" evidence="2">
    <location>
        <begin position="1"/>
        <end position="25"/>
    </location>
</feature>
<feature type="compositionally biased region" description="Basic and acidic residues" evidence="2">
    <location>
        <begin position="192"/>
        <end position="205"/>
    </location>
</feature>
<dbReference type="SMART" id="SM00343">
    <property type="entry name" value="ZnF_C2HC"/>
    <property type="match status" value="2"/>
</dbReference>
<evidence type="ECO:0000256" key="2">
    <source>
        <dbReference type="SAM" id="MobiDB-lite"/>
    </source>
</evidence>
<feature type="region of interest" description="Disordered" evidence="2">
    <location>
        <begin position="192"/>
        <end position="241"/>
    </location>
</feature>
<keyword evidence="1" id="KW-0862">Zinc</keyword>
<dbReference type="OrthoDB" id="4899847at2759"/>
<dbReference type="CDD" id="cd00303">
    <property type="entry name" value="retropepsin_like"/>
    <property type="match status" value="1"/>
</dbReference>
<reference evidence="4 5" key="1">
    <citation type="submission" date="2017-02" db="EMBL/GenBank/DDBJ databases">
        <title>Genomes of Trichoderma spp. with biocontrol activity.</title>
        <authorList>
            <person name="Gardiner D."/>
            <person name="Kazan K."/>
            <person name="Vos C."/>
            <person name="Harvey P."/>
        </authorList>
    </citation>
    <scope>NUCLEOTIDE SEQUENCE [LARGE SCALE GENOMIC DNA]</scope>
    <source>
        <strain evidence="4 5">A5MH</strain>
    </source>
</reference>
<dbReference type="SUPFAM" id="SSF57756">
    <property type="entry name" value="Retrovirus zinc finger-like domains"/>
    <property type="match status" value="1"/>
</dbReference>
<dbReference type="Pfam" id="PF03716">
    <property type="entry name" value="WCCH"/>
    <property type="match status" value="1"/>
</dbReference>
<evidence type="ECO:0000313" key="4">
    <source>
        <dbReference type="EMBL" id="PNP37683.1"/>
    </source>
</evidence>
<dbReference type="AlphaFoldDB" id="A0A2K0SWN7"/>
<evidence type="ECO:0000313" key="5">
    <source>
        <dbReference type="Proteomes" id="UP000236546"/>
    </source>
</evidence>
<dbReference type="PROSITE" id="PS50158">
    <property type="entry name" value="ZF_CCHC"/>
    <property type="match status" value="1"/>
</dbReference>
<organism evidence="4 5">
    <name type="scientific">Trichoderma gamsii</name>
    <dbReference type="NCBI Taxonomy" id="398673"/>
    <lineage>
        <taxon>Eukaryota</taxon>
        <taxon>Fungi</taxon>
        <taxon>Dikarya</taxon>
        <taxon>Ascomycota</taxon>
        <taxon>Pezizomycotina</taxon>
        <taxon>Sordariomycetes</taxon>
        <taxon>Hypocreomycetidae</taxon>
        <taxon>Hypocreales</taxon>
        <taxon>Hypocreaceae</taxon>
        <taxon>Trichoderma</taxon>
    </lineage>
</organism>
<dbReference type="InterPro" id="IPR032567">
    <property type="entry name" value="RTL1-rel"/>
</dbReference>
<dbReference type="Pfam" id="PF13975">
    <property type="entry name" value="gag-asp_proteas"/>
    <property type="match status" value="1"/>
</dbReference>
<name>A0A2K0SWN7_9HYPO</name>
<dbReference type="SUPFAM" id="SSF50630">
    <property type="entry name" value="Acid proteases"/>
    <property type="match status" value="1"/>
</dbReference>
<proteinExistence type="predicted"/>
<dbReference type="GO" id="GO:0003676">
    <property type="term" value="F:nucleic acid binding"/>
    <property type="evidence" value="ECO:0007669"/>
    <property type="project" value="InterPro"/>
</dbReference>
<dbReference type="PANTHER" id="PTHR15503">
    <property type="entry name" value="LDOC1 RELATED"/>
    <property type="match status" value="1"/>
</dbReference>
<evidence type="ECO:0000259" key="3">
    <source>
        <dbReference type="PROSITE" id="PS50158"/>
    </source>
</evidence>
<feature type="domain" description="CCHC-type" evidence="3">
    <location>
        <begin position="251"/>
        <end position="266"/>
    </location>
</feature>
<dbReference type="InterPro" id="IPR005159">
    <property type="entry name" value="WCCH"/>
</dbReference>
<dbReference type="Proteomes" id="UP000236546">
    <property type="component" value="Unassembled WGS sequence"/>
</dbReference>
<feature type="compositionally biased region" description="Basic and acidic residues" evidence="2">
    <location>
        <begin position="12"/>
        <end position="25"/>
    </location>
</feature>
<dbReference type="InterPro" id="IPR001878">
    <property type="entry name" value="Znf_CCHC"/>
</dbReference>
<dbReference type="InterPro" id="IPR045358">
    <property type="entry name" value="Ty3_capsid"/>
</dbReference>
<keyword evidence="1" id="KW-0863">Zinc-finger</keyword>
<dbReference type="PANTHER" id="PTHR15503:SF22">
    <property type="entry name" value="TRANSPOSON TY3-I GAG POLYPROTEIN"/>
    <property type="match status" value="1"/>
</dbReference>
<comment type="caution">
    <text evidence="4">The sequence shown here is derived from an EMBL/GenBank/DDBJ whole genome shotgun (WGS) entry which is preliminary data.</text>
</comment>
<dbReference type="Pfam" id="PF19259">
    <property type="entry name" value="Ty3_capsid"/>
    <property type="match status" value="1"/>
</dbReference>
<dbReference type="InterPro" id="IPR021109">
    <property type="entry name" value="Peptidase_aspartic_dom_sf"/>
</dbReference>
<dbReference type="Gene3D" id="4.10.60.10">
    <property type="entry name" value="Zinc finger, CCHC-type"/>
    <property type="match status" value="1"/>
</dbReference>
<feature type="compositionally biased region" description="Basic and acidic residues" evidence="2">
    <location>
        <begin position="220"/>
        <end position="241"/>
    </location>
</feature>